<dbReference type="Proteomes" id="UP001173802">
    <property type="component" value="Unassembled WGS sequence"/>
</dbReference>
<reference evidence="1 2" key="1">
    <citation type="journal article" date="2023" name="Microorganisms">
        <title>Isolation and Genomic Characteristics of Cat-Borne Campylobacter felis sp. nov. and Sheep-Borne Campylobacter ovis sp. nov.</title>
        <authorList>
            <person name="Wang H."/>
            <person name="Li Y."/>
            <person name="Gu Y."/>
            <person name="Zhou G."/>
            <person name="Chen X."/>
            <person name="Zhang X."/>
            <person name="Shao Z."/>
            <person name="Zhang J."/>
            <person name="Zhang M."/>
        </authorList>
    </citation>
    <scope>NUCLEOTIDE SEQUENCE [LARGE SCALE GENOMIC DNA]</scope>
    <source>
        <strain evidence="1 2">XJK30-2</strain>
    </source>
</reference>
<name>A0ACC6FRA5_9HELI</name>
<keyword evidence="2" id="KW-1185">Reference proteome</keyword>
<evidence type="ECO:0000313" key="2">
    <source>
        <dbReference type="Proteomes" id="UP001173802"/>
    </source>
</evidence>
<comment type="caution">
    <text evidence="1">The sequence shown here is derived from an EMBL/GenBank/DDBJ whole genome shotgun (WGS) entry which is preliminary data.</text>
</comment>
<organism evidence="1 2">
    <name type="scientific">Helicobacter zhangjianzhongii</name>
    <dbReference type="NCBI Taxonomy" id="2974574"/>
    <lineage>
        <taxon>Bacteria</taxon>
        <taxon>Pseudomonadati</taxon>
        <taxon>Campylobacterota</taxon>
        <taxon>Epsilonproteobacteria</taxon>
        <taxon>Campylobacterales</taxon>
        <taxon>Helicobacteraceae</taxon>
        <taxon>Helicobacter</taxon>
    </lineage>
</organism>
<evidence type="ECO:0000313" key="1">
    <source>
        <dbReference type="EMBL" id="MDL0081765.1"/>
    </source>
</evidence>
<proteinExistence type="predicted"/>
<dbReference type="EMBL" id="JANURN010000003">
    <property type="protein sequence ID" value="MDL0081765.1"/>
    <property type="molecule type" value="Genomic_DNA"/>
</dbReference>
<protein>
    <submittedName>
        <fullName evidence="1">Type II toxin-antitoxin system RelE/ParE family toxin</fullName>
    </submittedName>
</protein>
<accession>A0ACC6FRA5</accession>
<gene>
    <name evidence="1" type="ORF">NYG90_03575</name>
</gene>
<sequence length="74" mass="8609">MWEIEIYDKKTQNTLEALPTSIKVHIYRIFELLECFGNEVKEPHTKSLGNGLFELKGKRGLLECFSHIKSKKLS</sequence>